<organism evidence="1 2">
    <name type="scientific">Vermiconidia calcicola</name>
    <dbReference type="NCBI Taxonomy" id="1690605"/>
    <lineage>
        <taxon>Eukaryota</taxon>
        <taxon>Fungi</taxon>
        <taxon>Dikarya</taxon>
        <taxon>Ascomycota</taxon>
        <taxon>Pezizomycotina</taxon>
        <taxon>Dothideomycetes</taxon>
        <taxon>Dothideomycetidae</taxon>
        <taxon>Mycosphaerellales</taxon>
        <taxon>Extremaceae</taxon>
        <taxon>Vermiconidia</taxon>
    </lineage>
</organism>
<name>A0ACC3NEH2_9PEZI</name>
<evidence type="ECO:0000313" key="1">
    <source>
        <dbReference type="EMBL" id="KAK3715234.1"/>
    </source>
</evidence>
<sequence>MASQFHVELASEEELPDLVGLIIPTFAHYGLEQLVGNFNTPEGIKAATERHLHAWRDHVEETERPLGVKCLHKDAASGQESMVACAYWAVFDRPRSTEDMEKVNYLLSAVWLPEKQRKKARARLQPVLDMRTKWLAGRGHAILMYMATDTAWRRRGAATAVVQWGLDLCKELGIVAYLEASEEGRPVYQKLGFEVVEEVEFEPGEVDRAMIWWPPGTKEGDKKAIGV</sequence>
<proteinExistence type="predicted"/>
<keyword evidence="2" id="KW-1185">Reference proteome</keyword>
<reference evidence="1" key="1">
    <citation type="submission" date="2023-07" db="EMBL/GenBank/DDBJ databases">
        <title>Black Yeasts Isolated from many extreme environments.</title>
        <authorList>
            <person name="Coleine C."/>
            <person name="Stajich J.E."/>
            <person name="Selbmann L."/>
        </authorList>
    </citation>
    <scope>NUCLEOTIDE SEQUENCE</scope>
    <source>
        <strain evidence="1">CCFEE 5714</strain>
    </source>
</reference>
<dbReference type="EMBL" id="JAUTXU010000050">
    <property type="protein sequence ID" value="KAK3715234.1"/>
    <property type="molecule type" value="Genomic_DNA"/>
</dbReference>
<comment type="caution">
    <text evidence="1">The sequence shown here is derived from an EMBL/GenBank/DDBJ whole genome shotgun (WGS) entry which is preliminary data.</text>
</comment>
<protein>
    <submittedName>
        <fullName evidence="1">Uncharacterized protein</fullName>
    </submittedName>
</protein>
<accession>A0ACC3NEH2</accession>
<gene>
    <name evidence="1" type="ORF">LTR37_007201</name>
</gene>
<evidence type="ECO:0000313" key="2">
    <source>
        <dbReference type="Proteomes" id="UP001281147"/>
    </source>
</evidence>
<dbReference type="Proteomes" id="UP001281147">
    <property type="component" value="Unassembled WGS sequence"/>
</dbReference>